<feature type="coiled-coil region" evidence="7">
    <location>
        <begin position="168"/>
        <end position="223"/>
    </location>
</feature>
<dbReference type="InterPro" id="IPR052470">
    <property type="entry name" value="ER_Stress-Reg_TF"/>
</dbReference>
<keyword evidence="2" id="KW-0805">Transcription regulation</keyword>
<dbReference type="Pfam" id="PF00170">
    <property type="entry name" value="bZIP_1"/>
    <property type="match status" value="1"/>
</dbReference>
<dbReference type="Proteomes" id="UP001176940">
    <property type="component" value="Unassembled WGS sequence"/>
</dbReference>
<keyword evidence="12" id="KW-1185">Reference proteome</keyword>
<proteinExistence type="predicted"/>
<evidence type="ECO:0000313" key="11">
    <source>
        <dbReference type="EMBL" id="CAJ0945007.1"/>
    </source>
</evidence>
<feature type="region of interest" description="Disordered" evidence="8">
    <location>
        <begin position="81"/>
        <end position="166"/>
    </location>
</feature>
<protein>
    <recommendedName>
        <fullName evidence="6">X-box-binding protein 1</fullName>
    </recommendedName>
</protein>
<feature type="signal peptide" evidence="9">
    <location>
        <begin position="1"/>
        <end position="19"/>
    </location>
</feature>
<dbReference type="SMART" id="SM00338">
    <property type="entry name" value="BRLZ"/>
    <property type="match status" value="1"/>
</dbReference>
<feature type="chain" id="PRO_5045628290" description="X-box-binding protein 1" evidence="9">
    <location>
        <begin position="20"/>
        <end position="496"/>
    </location>
</feature>
<evidence type="ECO:0000256" key="9">
    <source>
        <dbReference type="SAM" id="SignalP"/>
    </source>
</evidence>
<reference evidence="11" key="1">
    <citation type="submission" date="2023-07" db="EMBL/GenBank/DDBJ databases">
        <authorList>
            <person name="Stuckert A."/>
        </authorList>
    </citation>
    <scope>NUCLEOTIDE SEQUENCE</scope>
</reference>
<dbReference type="PANTHER" id="PTHR46542:SF1">
    <property type="entry name" value="X-BOX BINDING PROTEIN 1"/>
    <property type="match status" value="1"/>
</dbReference>
<comment type="caution">
    <text evidence="11">The sequence shown here is derived from an EMBL/GenBank/DDBJ whole genome shotgun (WGS) entry which is preliminary data.</text>
</comment>
<keyword evidence="1" id="KW-0832">Ubl conjugation</keyword>
<evidence type="ECO:0000256" key="3">
    <source>
        <dbReference type="ARBA" id="ARBA00023125"/>
    </source>
</evidence>
<evidence type="ECO:0000256" key="7">
    <source>
        <dbReference type="SAM" id="Coils"/>
    </source>
</evidence>
<dbReference type="CDD" id="cd14691">
    <property type="entry name" value="bZIP_XBP1"/>
    <property type="match status" value="1"/>
</dbReference>
<evidence type="ECO:0000256" key="6">
    <source>
        <dbReference type="ARBA" id="ARBA00040165"/>
    </source>
</evidence>
<dbReference type="PANTHER" id="PTHR46542">
    <property type="entry name" value="X-BOX BINDING PROTEIN 1"/>
    <property type="match status" value="1"/>
</dbReference>
<dbReference type="InterPro" id="IPR004827">
    <property type="entry name" value="bZIP"/>
</dbReference>
<keyword evidence="3" id="KW-0238">DNA-binding</keyword>
<sequence>MEWDVQINLLIIGFHLCPALVTFQAPDMVVMGAPKVIFIPGNQSEQSDCNSLASIMLPIHSPSSPESASGDVPPRKRQRLTHLTPEEKALRSERNPHNASAEDNNTHTGSSGQDSALDPCRGRQSTPAPKPQRENKKRTSSYEVGRPRTATPIGSDHSGNAPGKLKNRVAAQTARDRKKARMSELEQQVLDLELENEKLLIENKLLREKSHGLLTENQELRQRLGLEALEVKDEEVEVLTQSREDEVRPVTGSAESAALRLCAPLQQEQAQMSPNLTMSAWILTALILQTSDILLGLLESLDSDMLLTYEENLSWNQQEIKEVESDSIPSAPSSPLGTPSIKLEAINELIKFDHVYTKPVCSEQDSEIGIETNIVIKTEEASLNPSCIAPINVKQESQEDDVPPVVDTQSFLLSAEDIVEKPASLLETGSDSGYEGCTSPLSDMSSPLNSDQTWEDSFTTELFPQLLNVHMHQSCSPLGDPTLFWNPSPDFDDESF</sequence>
<gene>
    <name evidence="11" type="ORF">RIMI_LOCUS10664866</name>
</gene>
<accession>A0ABN9LN10</accession>
<dbReference type="SUPFAM" id="SSF57959">
    <property type="entry name" value="Leucine zipper domain"/>
    <property type="match status" value="1"/>
</dbReference>
<dbReference type="EMBL" id="CAUEEQ010023259">
    <property type="protein sequence ID" value="CAJ0945007.1"/>
    <property type="molecule type" value="Genomic_DNA"/>
</dbReference>
<keyword evidence="9" id="KW-0732">Signal</keyword>
<dbReference type="PROSITE" id="PS00036">
    <property type="entry name" value="BZIP_BASIC"/>
    <property type="match status" value="1"/>
</dbReference>
<feature type="domain" description="BZIP" evidence="10">
    <location>
        <begin position="164"/>
        <end position="220"/>
    </location>
</feature>
<feature type="region of interest" description="Disordered" evidence="8">
    <location>
        <begin position="57"/>
        <end position="76"/>
    </location>
</feature>
<keyword evidence="5" id="KW-0539">Nucleus</keyword>
<name>A0ABN9LN10_9NEOB</name>
<dbReference type="InterPro" id="IPR046347">
    <property type="entry name" value="bZIP_sf"/>
</dbReference>
<keyword evidence="7" id="KW-0175">Coiled coil</keyword>
<keyword evidence="4" id="KW-0804">Transcription</keyword>
<feature type="compositionally biased region" description="Basic and acidic residues" evidence="8">
    <location>
        <begin position="84"/>
        <end position="96"/>
    </location>
</feature>
<evidence type="ECO:0000256" key="2">
    <source>
        <dbReference type="ARBA" id="ARBA00023015"/>
    </source>
</evidence>
<evidence type="ECO:0000256" key="8">
    <source>
        <dbReference type="SAM" id="MobiDB-lite"/>
    </source>
</evidence>
<organism evidence="11 12">
    <name type="scientific">Ranitomeya imitator</name>
    <name type="common">mimic poison frog</name>
    <dbReference type="NCBI Taxonomy" id="111125"/>
    <lineage>
        <taxon>Eukaryota</taxon>
        <taxon>Metazoa</taxon>
        <taxon>Chordata</taxon>
        <taxon>Craniata</taxon>
        <taxon>Vertebrata</taxon>
        <taxon>Euteleostomi</taxon>
        <taxon>Amphibia</taxon>
        <taxon>Batrachia</taxon>
        <taxon>Anura</taxon>
        <taxon>Neobatrachia</taxon>
        <taxon>Hyloidea</taxon>
        <taxon>Dendrobatidae</taxon>
        <taxon>Dendrobatinae</taxon>
        <taxon>Ranitomeya</taxon>
    </lineage>
</organism>
<evidence type="ECO:0000259" key="10">
    <source>
        <dbReference type="PROSITE" id="PS50217"/>
    </source>
</evidence>
<dbReference type="Gene3D" id="1.20.5.170">
    <property type="match status" value="1"/>
</dbReference>
<feature type="compositionally biased region" description="Polar residues" evidence="8">
    <location>
        <begin position="97"/>
        <end position="114"/>
    </location>
</feature>
<dbReference type="PROSITE" id="PS50217">
    <property type="entry name" value="BZIP"/>
    <property type="match status" value="1"/>
</dbReference>
<evidence type="ECO:0000313" key="12">
    <source>
        <dbReference type="Proteomes" id="UP001176940"/>
    </source>
</evidence>
<evidence type="ECO:0000256" key="5">
    <source>
        <dbReference type="ARBA" id="ARBA00023242"/>
    </source>
</evidence>
<evidence type="ECO:0000256" key="4">
    <source>
        <dbReference type="ARBA" id="ARBA00023163"/>
    </source>
</evidence>
<evidence type="ECO:0000256" key="1">
    <source>
        <dbReference type="ARBA" id="ARBA00022843"/>
    </source>
</evidence>